<proteinExistence type="predicted"/>
<evidence type="ECO:0000256" key="1">
    <source>
        <dbReference type="SAM" id="MobiDB-lite"/>
    </source>
</evidence>
<keyword evidence="3" id="KW-1185">Reference proteome</keyword>
<sequence>MWGLHVREESYCLLCIHVIEHPCLPPTMADMQYVAYVLRNKRRRLPMRGVHREEVTYNPGPPEVIEIHTASSIVTKRSKWEEWHKAPPPVVMDAKPKKPAKTNKTQIKLKQTEAANIQAMSDDDDASNKPSGSKLNGKEPAADAKNGTLPSRKRGRSQVLLRDEEDDDDSDEEASPSKKVKTGIHSEDRKRSVDIFSDDLR</sequence>
<feature type="region of interest" description="Disordered" evidence="1">
    <location>
        <begin position="80"/>
        <end position="201"/>
    </location>
</feature>
<comment type="caution">
    <text evidence="2">The sequence shown here is derived from an EMBL/GenBank/DDBJ whole genome shotgun (WGS) entry which is preliminary data.</text>
</comment>
<dbReference type="EMBL" id="JAWWNJ010000008">
    <property type="protein sequence ID" value="KAK7050636.1"/>
    <property type="molecule type" value="Genomic_DNA"/>
</dbReference>
<reference evidence="2 3" key="1">
    <citation type="journal article" date="2024" name="J Genomics">
        <title>Draft genome sequencing and assembly of Favolaschia claudopus CIRM-BRFM 2984 isolated from oak limbs.</title>
        <authorList>
            <person name="Navarro D."/>
            <person name="Drula E."/>
            <person name="Chaduli D."/>
            <person name="Cazenave R."/>
            <person name="Ahrendt S."/>
            <person name="Wang J."/>
            <person name="Lipzen A."/>
            <person name="Daum C."/>
            <person name="Barry K."/>
            <person name="Grigoriev I.V."/>
            <person name="Favel A."/>
            <person name="Rosso M.N."/>
            <person name="Martin F."/>
        </authorList>
    </citation>
    <scope>NUCLEOTIDE SEQUENCE [LARGE SCALE GENOMIC DNA]</scope>
    <source>
        <strain evidence="2 3">CIRM-BRFM 2984</strain>
    </source>
</reference>
<protein>
    <submittedName>
        <fullName evidence="2">Uncharacterized protein</fullName>
    </submittedName>
</protein>
<accession>A0AAW0DGY2</accession>
<dbReference type="AlphaFoldDB" id="A0AAW0DGY2"/>
<feature type="compositionally biased region" description="Polar residues" evidence="1">
    <location>
        <begin position="106"/>
        <end position="119"/>
    </location>
</feature>
<evidence type="ECO:0000313" key="3">
    <source>
        <dbReference type="Proteomes" id="UP001362999"/>
    </source>
</evidence>
<feature type="compositionally biased region" description="Basic and acidic residues" evidence="1">
    <location>
        <begin position="184"/>
        <end position="201"/>
    </location>
</feature>
<gene>
    <name evidence="2" type="ORF">R3P38DRAFT_3345123</name>
</gene>
<organism evidence="2 3">
    <name type="scientific">Favolaschia claudopus</name>
    <dbReference type="NCBI Taxonomy" id="2862362"/>
    <lineage>
        <taxon>Eukaryota</taxon>
        <taxon>Fungi</taxon>
        <taxon>Dikarya</taxon>
        <taxon>Basidiomycota</taxon>
        <taxon>Agaricomycotina</taxon>
        <taxon>Agaricomycetes</taxon>
        <taxon>Agaricomycetidae</taxon>
        <taxon>Agaricales</taxon>
        <taxon>Marasmiineae</taxon>
        <taxon>Mycenaceae</taxon>
        <taxon>Favolaschia</taxon>
    </lineage>
</organism>
<evidence type="ECO:0000313" key="2">
    <source>
        <dbReference type="EMBL" id="KAK7050636.1"/>
    </source>
</evidence>
<dbReference type="Proteomes" id="UP001362999">
    <property type="component" value="Unassembled WGS sequence"/>
</dbReference>
<feature type="non-terminal residue" evidence="2">
    <location>
        <position position="201"/>
    </location>
</feature>
<feature type="compositionally biased region" description="Acidic residues" evidence="1">
    <location>
        <begin position="163"/>
        <end position="174"/>
    </location>
</feature>
<name>A0AAW0DGY2_9AGAR</name>